<evidence type="ECO:0000313" key="3">
    <source>
        <dbReference type="Proteomes" id="UP000325945"/>
    </source>
</evidence>
<keyword evidence="1" id="KW-0732">Signal</keyword>
<dbReference type="EMBL" id="ML741810">
    <property type="protein sequence ID" value="KAE8325225.1"/>
    <property type="molecule type" value="Genomic_DNA"/>
</dbReference>
<evidence type="ECO:0000256" key="1">
    <source>
        <dbReference type="SAM" id="SignalP"/>
    </source>
</evidence>
<gene>
    <name evidence="2" type="ORF">BDV39DRAFT_109236</name>
</gene>
<feature type="signal peptide" evidence="1">
    <location>
        <begin position="1"/>
        <end position="16"/>
    </location>
</feature>
<evidence type="ECO:0000313" key="2">
    <source>
        <dbReference type="EMBL" id="KAE8325225.1"/>
    </source>
</evidence>
<name>A0A5N6WWD3_9EURO</name>
<protein>
    <recommendedName>
        <fullName evidence="4">Secreted protein</fullName>
    </recommendedName>
</protein>
<feature type="chain" id="PRO_5024790246" description="Secreted protein" evidence="1">
    <location>
        <begin position="17"/>
        <end position="77"/>
    </location>
</feature>
<accession>A0A5N6WWD3</accession>
<proteinExistence type="predicted"/>
<sequence>MLFAFCVFPYLSFLLSLPHPFLREYLLLLNDSMCAWPNQVPATFLQPPSSCMKHRIGVFNFIQCSGLLPHAATYSMN</sequence>
<dbReference type="AlphaFoldDB" id="A0A5N6WWD3"/>
<organism evidence="2 3">
    <name type="scientific">Aspergillus sergii</name>
    <dbReference type="NCBI Taxonomy" id="1034303"/>
    <lineage>
        <taxon>Eukaryota</taxon>
        <taxon>Fungi</taxon>
        <taxon>Dikarya</taxon>
        <taxon>Ascomycota</taxon>
        <taxon>Pezizomycotina</taxon>
        <taxon>Eurotiomycetes</taxon>
        <taxon>Eurotiomycetidae</taxon>
        <taxon>Eurotiales</taxon>
        <taxon>Aspergillaceae</taxon>
        <taxon>Aspergillus</taxon>
        <taxon>Aspergillus subgen. Circumdati</taxon>
    </lineage>
</organism>
<evidence type="ECO:0008006" key="4">
    <source>
        <dbReference type="Google" id="ProtNLM"/>
    </source>
</evidence>
<reference evidence="3" key="1">
    <citation type="submission" date="2019-04" db="EMBL/GenBank/DDBJ databases">
        <title>Friends and foes A comparative genomics studyof 23 Aspergillus species from section Flavi.</title>
        <authorList>
            <consortium name="DOE Joint Genome Institute"/>
            <person name="Kjaerbolling I."/>
            <person name="Vesth T."/>
            <person name="Frisvad J.C."/>
            <person name="Nybo J.L."/>
            <person name="Theobald S."/>
            <person name="Kildgaard S."/>
            <person name="Isbrandt T."/>
            <person name="Kuo A."/>
            <person name="Sato A."/>
            <person name="Lyhne E.K."/>
            <person name="Kogle M.E."/>
            <person name="Wiebenga A."/>
            <person name="Kun R.S."/>
            <person name="Lubbers R.J."/>
            <person name="Makela M.R."/>
            <person name="Barry K."/>
            <person name="Chovatia M."/>
            <person name="Clum A."/>
            <person name="Daum C."/>
            <person name="Haridas S."/>
            <person name="He G."/>
            <person name="LaButti K."/>
            <person name="Lipzen A."/>
            <person name="Mondo S."/>
            <person name="Riley R."/>
            <person name="Salamov A."/>
            <person name="Simmons B.A."/>
            <person name="Magnuson J.K."/>
            <person name="Henrissat B."/>
            <person name="Mortensen U.H."/>
            <person name="Larsen T.O."/>
            <person name="Devries R.P."/>
            <person name="Grigoriev I.V."/>
            <person name="Machida M."/>
            <person name="Baker S.E."/>
            <person name="Andersen M.R."/>
        </authorList>
    </citation>
    <scope>NUCLEOTIDE SEQUENCE [LARGE SCALE GENOMIC DNA]</scope>
    <source>
        <strain evidence="3">CBS 130017</strain>
    </source>
</reference>
<keyword evidence="3" id="KW-1185">Reference proteome</keyword>
<dbReference type="Proteomes" id="UP000325945">
    <property type="component" value="Unassembled WGS sequence"/>
</dbReference>